<dbReference type="AlphaFoldDB" id="A0A382CYL0"/>
<feature type="non-terminal residue" evidence="2">
    <location>
        <position position="115"/>
    </location>
</feature>
<dbReference type="SUPFAM" id="SSF103473">
    <property type="entry name" value="MFS general substrate transporter"/>
    <property type="match status" value="1"/>
</dbReference>
<dbReference type="InterPro" id="IPR036259">
    <property type="entry name" value="MFS_trans_sf"/>
</dbReference>
<feature type="transmembrane region" description="Helical" evidence="1">
    <location>
        <begin position="80"/>
        <end position="99"/>
    </location>
</feature>
<proteinExistence type="predicted"/>
<name>A0A382CYL0_9ZZZZ</name>
<feature type="transmembrane region" description="Helical" evidence="1">
    <location>
        <begin position="12"/>
        <end position="35"/>
    </location>
</feature>
<organism evidence="2">
    <name type="scientific">marine metagenome</name>
    <dbReference type="NCBI Taxonomy" id="408172"/>
    <lineage>
        <taxon>unclassified sequences</taxon>
        <taxon>metagenomes</taxon>
        <taxon>ecological metagenomes</taxon>
    </lineage>
</organism>
<evidence type="ECO:0000256" key="1">
    <source>
        <dbReference type="SAM" id="Phobius"/>
    </source>
</evidence>
<keyword evidence="1" id="KW-0472">Membrane</keyword>
<dbReference type="Gene3D" id="1.20.1250.20">
    <property type="entry name" value="MFS general substrate transporter like domains"/>
    <property type="match status" value="1"/>
</dbReference>
<keyword evidence="1" id="KW-1133">Transmembrane helix</keyword>
<sequence>MVRQRRSGPLLAWCLYDWANSAFTTLVVTFLYSAYFSENFAPDPGRGTALWSRGIMVSALIIAGLAPIAGALADRGNRRHYLIGCSLVCVAATIALAFIRPDSSYAVVTALGVFV</sequence>
<reference evidence="2" key="1">
    <citation type="submission" date="2018-05" db="EMBL/GenBank/DDBJ databases">
        <authorList>
            <person name="Lanie J.A."/>
            <person name="Ng W.-L."/>
            <person name="Kazmierczak K.M."/>
            <person name="Andrzejewski T.M."/>
            <person name="Davidsen T.M."/>
            <person name="Wayne K.J."/>
            <person name="Tettelin H."/>
            <person name="Glass J.I."/>
            <person name="Rusch D."/>
            <person name="Podicherti R."/>
            <person name="Tsui H.-C.T."/>
            <person name="Winkler M.E."/>
        </authorList>
    </citation>
    <scope>NUCLEOTIDE SEQUENCE</scope>
</reference>
<evidence type="ECO:0000313" key="2">
    <source>
        <dbReference type="EMBL" id="SVB30959.1"/>
    </source>
</evidence>
<dbReference type="EMBL" id="UINC01036653">
    <property type="protein sequence ID" value="SVB30959.1"/>
    <property type="molecule type" value="Genomic_DNA"/>
</dbReference>
<gene>
    <name evidence="2" type="ORF">METZ01_LOCUS183813</name>
</gene>
<accession>A0A382CYL0</accession>
<feature type="transmembrane region" description="Helical" evidence="1">
    <location>
        <begin position="55"/>
        <end position="73"/>
    </location>
</feature>
<evidence type="ECO:0008006" key="3">
    <source>
        <dbReference type="Google" id="ProtNLM"/>
    </source>
</evidence>
<protein>
    <recommendedName>
        <fullName evidence="3">Major facilitator superfamily (MFS) profile domain-containing protein</fullName>
    </recommendedName>
</protein>
<keyword evidence="1" id="KW-0812">Transmembrane</keyword>